<dbReference type="Proteomes" id="UP000095283">
    <property type="component" value="Unplaced"/>
</dbReference>
<proteinExistence type="predicted"/>
<dbReference type="AlphaFoldDB" id="A0A1I7W7K3"/>
<protein>
    <submittedName>
        <fullName evidence="2">Transposase</fullName>
    </submittedName>
</protein>
<evidence type="ECO:0000313" key="2">
    <source>
        <dbReference type="WBParaSite" id="Hba_00598"/>
    </source>
</evidence>
<accession>A0A1I7W7K3</accession>
<reference evidence="2" key="1">
    <citation type="submission" date="2016-11" db="UniProtKB">
        <authorList>
            <consortium name="WormBaseParasite"/>
        </authorList>
    </citation>
    <scope>IDENTIFICATION</scope>
</reference>
<organism evidence="1 2">
    <name type="scientific">Heterorhabditis bacteriophora</name>
    <name type="common">Entomopathogenic nematode worm</name>
    <dbReference type="NCBI Taxonomy" id="37862"/>
    <lineage>
        <taxon>Eukaryota</taxon>
        <taxon>Metazoa</taxon>
        <taxon>Ecdysozoa</taxon>
        <taxon>Nematoda</taxon>
        <taxon>Chromadorea</taxon>
        <taxon>Rhabditida</taxon>
        <taxon>Rhabditina</taxon>
        <taxon>Rhabditomorpha</taxon>
        <taxon>Strongyloidea</taxon>
        <taxon>Heterorhabditidae</taxon>
        <taxon>Heterorhabditis</taxon>
    </lineage>
</organism>
<evidence type="ECO:0000313" key="1">
    <source>
        <dbReference type="Proteomes" id="UP000095283"/>
    </source>
</evidence>
<keyword evidence="1" id="KW-1185">Reference proteome</keyword>
<sequence>MFDIQDMGIVPSYSPPDGVFDYSISRDILQLREWPQRRVLICHTMLDDASLAKPIINILVIREQHHFRIPYTMLIDAKE</sequence>
<dbReference type="WBParaSite" id="Hba_00598">
    <property type="protein sequence ID" value="Hba_00598"/>
    <property type="gene ID" value="Hba_00598"/>
</dbReference>
<name>A0A1I7W7K3_HETBA</name>